<evidence type="ECO:0000256" key="4">
    <source>
        <dbReference type="ARBA" id="ARBA00022989"/>
    </source>
</evidence>
<sequence>MAKTQHLANQSVISNIDWLCVFIYIMLVIAGWVNIYSASLPLDTGEAVFDLSQIYGKQIIFMLLCIPLIVVLLSLDAKFYEKYSVIFYGIGILSLLGLFVFGKTVKGQTNWY</sequence>
<dbReference type="RefSeq" id="WP_290365096.1">
    <property type="nucleotide sequence ID" value="NZ_JAUFQU010000038.1"/>
</dbReference>
<comment type="caution">
    <text evidence="7">The sequence shown here is derived from an EMBL/GenBank/DDBJ whole genome shotgun (WGS) entry which is preliminary data.</text>
</comment>
<evidence type="ECO:0000256" key="2">
    <source>
        <dbReference type="ARBA" id="ARBA00022692"/>
    </source>
</evidence>
<organism evidence="7 8">
    <name type="scientific">Paenimyroides ceti</name>
    <dbReference type="NCBI Taxonomy" id="395087"/>
    <lineage>
        <taxon>Bacteria</taxon>
        <taxon>Pseudomonadati</taxon>
        <taxon>Bacteroidota</taxon>
        <taxon>Flavobacteriia</taxon>
        <taxon>Flavobacteriales</taxon>
        <taxon>Flavobacteriaceae</taxon>
        <taxon>Paenimyroides</taxon>
    </lineage>
</organism>
<evidence type="ECO:0000256" key="6">
    <source>
        <dbReference type="SAM" id="Phobius"/>
    </source>
</evidence>
<feature type="transmembrane region" description="Helical" evidence="6">
    <location>
        <begin position="12"/>
        <end position="35"/>
    </location>
</feature>
<dbReference type="PANTHER" id="PTHR30474">
    <property type="entry name" value="CELL CYCLE PROTEIN"/>
    <property type="match status" value="1"/>
</dbReference>
<dbReference type="Proteomes" id="UP001242368">
    <property type="component" value="Unassembled WGS sequence"/>
</dbReference>
<proteinExistence type="predicted"/>
<keyword evidence="4 6" id="KW-1133">Transmembrane helix</keyword>
<dbReference type="Pfam" id="PF01098">
    <property type="entry name" value="FTSW_RODA_SPOVE"/>
    <property type="match status" value="1"/>
</dbReference>
<keyword evidence="5 6" id="KW-0472">Membrane</keyword>
<comment type="subcellular location">
    <subcellularLocation>
        <location evidence="1">Membrane</location>
        <topology evidence="1">Multi-pass membrane protein</topology>
    </subcellularLocation>
</comment>
<evidence type="ECO:0000256" key="1">
    <source>
        <dbReference type="ARBA" id="ARBA00004141"/>
    </source>
</evidence>
<protein>
    <submittedName>
        <fullName evidence="7">FtsW/RodA/SpoVE family cell cycle protein</fullName>
    </submittedName>
</protein>
<evidence type="ECO:0000256" key="5">
    <source>
        <dbReference type="ARBA" id="ARBA00023136"/>
    </source>
</evidence>
<accession>A0ABT8D2P0</accession>
<evidence type="ECO:0000256" key="3">
    <source>
        <dbReference type="ARBA" id="ARBA00022960"/>
    </source>
</evidence>
<evidence type="ECO:0000313" key="8">
    <source>
        <dbReference type="Proteomes" id="UP001242368"/>
    </source>
</evidence>
<dbReference type="PANTHER" id="PTHR30474:SF1">
    <property type="entry name" value="PEPTIDOGLYCAN GLYCOSYLTRANSFERASE MRDB"/>
    <property type="match status" value="1"/>
</dbReference>
<keyword evidence="8" id="KW-1185">Reference proteome</keyword>
<dbReference type="EMBL" id="JAUFQU010000038">
    <property type="protein sequence ID" value="MDN3709509.1"/>
    <property type="molecule type" value="Genomic_DNA"/>
</dbReference>
<keyword evidence="3" id="KW-0133">Cell shape</keyword>
<gene>
    <name evidence="7" type="ORF">QW060_21245</name>
</gene>
<dbReference type="InterPro" id="IPR001182">
    <property type="entry name" value="FtsW/RodA"/>
</dbReference>
<keyword evidence="2 6" id="KW-0812">Transmembrane</keyword>
<feature type="transmembrane region" description="Helical" evidence="6">
    <location>
        <begin position="85"/>
        <end position="102"/>
    </location>
</feature>
<evidence type="ECO:0000313" key="7">
    <source>
        <dbReference type="EMBL" id="MDN3709509.1"/>
    </source>
</evidence>
<feature type="non-terminal residue" evidence="7">
    <location>
        <position position="112"/>
    </location>
</feature>
<feature type="transmembrane region" description="Helical" evidence="6">
    <location>
        <begin position="55"/>
        <end position="73"/>
    </location>
</feature>
<reference evidence="8" key="1">
    <citation type="journal article" date="2019" name="Int. J. Syst. Evol. Microbiol.">
        <title>The Global Catalogue of Microorganisms (GCM) 10K type strain sequencing project: providing services to taxonomists for standard genome sequencing and annotation.</title>
        <authorList>
            <consortium name="The Broad Institute Genomics Platform"/>
            <consortium name="The Broad Institute Genome Sequencing Center for Infectious Disease"/>
            <person name="Wu L."/>
            <person name="Ma J."/>
        </authorList>
    </citation>
    <scope>NUCLEOTIDE SEQUENCE [LARGE SCALE GENOMIC DNA]</scope>
    <source>
        <strain evidence="8">CECT 7184</strain>
    </source>
</reference>
<name>A0ABT8D2P0_9FLAO</name>